<dbReference type="AlphaFoldDB" id="A0A2G3A4I0"/>
<reference evidence="1 2" key="1">
    <citation type="journal article" date="2014" name="Nat. Genet.">
        <title>Genome sequence of the hot pepper provides insights into the evolution of pungency in Capsicum species.</title>
        <authorList>
            <person name="Kim S."/>
            <person name="Park M."/>
            <person name="Yeom S.I."/>
            <person name="Kim Y.M."/>
            <person name="Lee J.M."/>
            <person name="Lee H.A."/>
            <person name="Seo E."/>
            <person name="Choi J."/>
            <person name="Cheong K."/>
            <person name="Kim K.T."/>
            <person name="Jung K."/>
            <person name="Lee G.W."/>
            <person name="Oh S.K."/>
            <person name="Bae C."/>
            <person name="Kim S.B."/>
            <person name="Lee H.Y."/>
            <person name="Kim S.Y."/>
            <person name="Kim M.S."/>
            <person name="Kang B.C."/>
            <person name="Jo Y.D."/>
            <person name="Yang H.B."/>
            <person name="Jeong H.J."/>
            <person name="Kang W.H."/>
            <person name="Kwon J.K."/>
            <person name="Shin C."/>
            <person name="Lim J.Y."/>
            <person name="Park J.H."/>
            <person name="Huh J.H."/>
            <person name="Kim J.S."/>
            <person name="Kim B.D."/>
            <person name="Cohen O."/>
            <person name="Paran I."/>
            <person name="Suh M.C."/>
            <person name="Lee S.B."/>
            <person name="Kim Y.K."/>
            <person name="Shin Y."/>
            <person name="Noh S.J."/>
            <person name="Park J."/>
            <person name="Seo Y.S."/>
            <person name="Kwon S.Y."/>
            <person name="Kim H.A."/>
            <person name="Park J.M."/>
            <person name="Kim H.J."/>
            <person name="Choi S.B."/>
            <person name="Bosland P.W."/>
            <person name="Reeves G."/>
            <person name="Jo S.H."/>
            <person name="Lee B.W."/>
            <person name="Cho H.T."/>
            <person name="Choi H.S."/>
            <person name="Lee M.S."/>
            <person name="Yu Y."/>
            <person name="Do Choi Y."/>
            <person name="Park B.S."/>
            <person name="van Deynze A."/>
            <person name="Ashrafi H."/>
            <person name="Hill T."/>
            <person name="Kim W.T."/>
            <person name="Pai H.S."/>
            <person name="Ahn H.K."/>
            <person name="Yeam I."/>
            <person name="Giovannoni J.J."/>
            <person name="Rose J.K."/>
            <person name="Sorensen I."/>
            <person name="Lee S.J."/>
            <person name="Kim R.W."/>
            <person name="Choi I.Y."/>
            <person name="Choi B.S."/>
            <person name="Lim J.S."/>
            <person name="Lee Y.H."/>
            <person name="Choi D."/>
        </authorList>
    </citation>
    <scope>NUCLEOTIDE SEQUENCE [LARGE SCALE GENOMIC DNA]</scope>
    <source>
        <strain evidence="2">cv. CM334</strain>
    </source>
</reference>
<name>A0A2G3A4I0_CAPAN</name>
<evidence type="ECO:0000313" key="2">
    <source>
        <dbReference type="Proteomes" id="UP000222542"/>
    </source>
</evidence>
<organism evidence="1 2">
    <name type="scientific">Capsicum annuum</name>
    <name type="common">Capsicum pepper</name>
    <dbReference type="NCBI Taxonomy" id="4072"/>
    <lineage>
        <taxon>Eukaryota</taxon>
        <taxon>Viridiplantae</taxon>
        <taxon>Streptophyta</taxon>
        <taxon>Embryophyta</taxon>
        <taxon>Tracheophyta</taxon>
        <taxon>Spermatophyta</taxon>
        <taxon>Magnoliopsida</taxon>
        <taxon>eudicotyledons</taxon>
        <taxon>Gunneridae</taxon>
        <taxon>Pentapetalae</taxon>
        <taxon>asterids</taxon>
        <taxon>lamiids</taxon>
        <taxon>Solanales</taxon>
        <taxon>Solanaceae</taxon>
        <taxon>Solanoideae</taxon>
        <taxon>Capsiceae</taxon>
        <taxon>Capsicum</taxon>
    </lineage>
</organism>
<evidence type="ECO:0000313" key="1">
    <source>
        <dbReference type="EMBL" id="PHT89100.1"/>
    </source>
</evidence>
<accession>A0A2G3A4I0</accession>
<dbReference type="Proteomes" id="UP000222542">
    <property type="component" value="Unassembled WGS sequence"/>
</dbReference>
<dbReference type="EMBL" id="AYRZ02000002">
    <property type="protein sequence ID" value="PHT89100.1"/>
    <property type="molecule type" value="Genomic_DNA"/>
</dbReference>
<reference evidence="1 2" key="2">
    <citation type="journal article" date="2017" name="Genome Biol.">
        <title>New reference genome sequences of hot pepper reveal the massive evolution of plant disease-resistance genes by retroduplication.</title>
        <authorList>
            <person name="Kim S."/>
            <person name="Park J."/>
            <person name="Yeom S.I."/>
            <person name="Kim Y.M."/>
            <person name="Seo E."/>
            <person name="Kim K.T."/>
            <person name="Kim M.S."/>
            <person name="Lee J.M."/>
            <person name="Cheong K."/>
            <person name="Shin H.S."/>
            <person name="Kim S.B."/>
            <person name="Han K."/>
            <person name="Lee J."/>
            <person name="Park M."/>
            <person name="Lee H.A."/>
            <person name="Lee H.Y."/>
            <person name="Lee Y."/>
            <person name="Oh S."/>
            <person name="Lee J.H."/>
            <person name="Choi E."/>
            <person name="Choi E."/>
            <person name="Lee S.E."/>
            <person name="Jeon J."/>
            <person name="Kim H."/>
            <person name="Choi G."/>
            <person name="Song H."/>
            <person name="Lee J."/>
            <person name="Lee S.C."/>
            <person name="Kwon J.K."/>
            <person name="Lee H.Y."/>
            <person name="Koo N."/>
            <person name="Hong Y."/>
            <person name="Kim R.W."/>
            <person name="Kang W.H."/>
            <person name="Huh J.H."/>
            <person name="Kang B.C."/>
            <person name="Yang T.J."/>
            <person name="Lee Y.H."/>
            <person name="Bennetzen J.L."/>
            <person name="Choi D."/>
        </authorList>
    </citation>
    <scope>NUCLEOTIDE SEQUENCE [LARGE SCALE GENOMIC DNA]</scope>
    <source>
        <strain evidence="2">cv. CM334</strain>
    </source>
</reference>
<gene>
    <name evidence="1" type="ORF">T459_04213</name>
</gene>
<dbReference type="Gramene" id="PHT89100">
    <property type="protein sequence ID" value="PHT89100"/>
    <property type="gene ID" value="T459_04213"/>
</dbReference>
<proteinExistence type="predicted"/>
<dbReference type="STRING" id="4072.A0A2G3A4I0"/>
<sequence>MVRRGGITLPSWLGTGTILRRGGIAEAHWILTIAILAGFGRAKDFITAPSFRKEAKFAAAGSNILSTTTSSVSPFLFGIRIQVAQFLRFKNRVFEIQAKTRKYDKYNTAQDFFQKGLYMLDIGQNNLVGGFYSKTLDQILASISIILSKFEDGLKGPGTFGFITQVHWGA</sequence>
<comment type="caution">
    <text evidence="1">The sequence shown here is derived from an EMBL/GenBank/DDBJ whole genome shotgun (WGS) entry which is preliminary data.</text>
</comment>
<protein>
    <submittedName>
        <fullName evidence="1">Uncharacterized protein</fullName>
    </submittedName>
</protein>
<keyword evidence="2" id="KW-1185">Reference proteome</keyword>